<reference evidence="2" key="1">
    <citation type="journal article" date="2019" name="Int. J. Syst. Evol. Microbiol.">
        <title>The Global Catalogue of Microorganisms (GCM) 10K type strain sequencing project: providing services to taxonomists for standard genome sequencing and annotation.</title>
        <authorList>
            <consortium name="The Broad Institute Genomics Platform"/>
            <consortium name="The Broad Institute Genome Sequencing Center for Infectious Disease"/>
            <person name="Wu L."/>
            <person name="Ma J."/>
        </authorList>
    </citation>
    <scope>NUCLEOTIDE SEQUENCE [LARGE SCALE GENOMIC DNA]</scope>
    <source>
        <strain evidence="2">JCM 17925</strain>
    </source>
</reference>
<name>A0ABP8KT89_9BACT</name>
<proteinExistence type="predicted"/>
<organism evidence="1 2">
    <name type="scientific">Nibrella viscosa</name>
    <dbReference type="NCBI Taxonomy" id="1084524"/>
    <lineage>
        <taxon>Bacteria</taxon>
        <taxon>Pseudomonadati</taxon>
        <taxon>Bacteroidota</taxon>
        <taxon>Cytophagia</taxon>
        <taxon>Cytophagales</taxon>
        <taxon>Spirosomataceae</taxon>
        <taxon>Nibrella</taxon>
    </lineage>
</organism>
<evidence type="ECO:0000313" key="2">
    <source>
        <dbReference type="Proteomes" id="UP001500936"/>
    </source>
</evidence>
<sequence>MVFTFIHVIFGLSTNNSRLIRTIYTRDLQIKLLTVMPEDFELAEPGDDFRYLSIDELRAIKTNHKEIKSVTHQNNLSRWYNLEGFSLRESYHFVIGISCDFRPLLVVLYYDAEQNSYVYQNIGLANGEELKRFWCR</sequence>
<gene>
    <name evidence="1" type="ORF">GCM10023187_45630</name>
</gene>
<comment type="caution">
    <text evidence="1">The sequence shown here is derived from an EMBL/GenBank/DDBJ whole genome shotgun (WGS) entry which is preliminary data.</text>
</comment>
<protein>
    <submittedName>
        <fullName evidence="1">Uncharacterized protein</fullName>
    </submittedName>
</protein>
<keyword evidence="2" id="KW-1185">Reference proteome</keyword>
<dbReference type="EMBL" id="BAABHB010000012">
    <property type="protein sequence ID" value="GAA4415274.1"/>
    <property type="molecule type" value="Genomic_DNA"/>
</dbReference>
<dbReference type="Proteomes" id="UP001500936">
    <property type="component" value="Unassembled WGS sequence"/>
</dbReference>
<accession>A0ABP8KT89</accession>
<evidence type="ECO:0000313" key="1">
    <source>
        <dbReference type="EMBL" id="GAA4415274.1"/>
    </source>
</evidence>